<feature type="compositionally biased region" description="Pro residues" evidence="1">
    <location>
        <begin position="121"/>
        <end position="130"/>
    </location>
</feature>
<feature type="region of interest" description="Disordered" evidence="1">
    <location>
        <begin position="57"/>
        <end position="83"/>
    </location>
</feature>
<feature type="compositionally biased region" description="Polar residues" evidence="1">
    <location>
        <begin position="104"/>
        <end position="113"/>
    </location>
</feature>
<evidence type="ECO:0000313" key="2">
    <source>
        <dbReference type="EMBL" id="KAA6384831.1"/>
    </source>
</evidence>
<evidence type="ECO:0000313" key="3">
    <source>
        <dbReference type="Proteomes" id="UP000324800"/>
    </source>
</evidence>
<gene>
    <name evidence="2" type="ORF">EZS28_019642</name>
</gene>
<dbReference type="EMBL" id="SNRW01005554">
    <property type="protein sequence ID" value="KAA6384831.1"/>
    <property type="molecule type" value="Genomic_DNA"/>
</dbReference>
<sequence length="130" mass="14349">MKKSKRRSESRNKRNKASISEGELGNSPIVTGSESEQVIKNEKRLIGNELQIPVTASISQKDTQLNPSPDRSLIQQPKYMGAPNNASTVIRTQRKTGIAFHVGGQNQTKNGLTPLQKPRPLMFPIPAPYT</sequence>
<organism evidence="2 3">
    <name type="scientific">Streblomastix strix</name>
    <dbReference type="NCBI Taxonomy" id="222440"/>
    <lineage>
        <taxon>Eukaryota</taxon>
        <taxon>Metamonada</taxon>
        <taxon>Preaxostyla</taxon>
        <taxon>Oxymonadida</taxon>
        <taxon>Streblomastigidae</taxon>
        <taxon>Streblomastix</taxon>
    </lineage>
</organism>
<feature type="compositionally biased region" description="Polar residues" evidence="1">
    <location>
        <begin position="57"/>
        <end position="75"/>
    </location>
</feature>
<protein>
    <submittedName>
        <fullName evidence="2">Uncharacterized protein</fullName>
    </submittedName>
</protein>
<feature type="region of interest" description="Disordered" evidence="1">
    <location>
        <begin position="1"/>
        <end position="34"/>
    </location>
</feature>
<accession>A0A5J4VQQ7</accession>
<feature type="region of interest" description="Disordered" evidence="1">
    <location>
        <begin position="103"/>
        <end position="130"/>
    </location>
</feature>
<dbReference type="Proteomes" id="UP000324800">
    <property type="component" value="Unassembled WGS sequence"/>
</dbReference>
<name>A0A5J4VQQ7_9EUKA</name>
<dbReference type="AlphaFoldDB" id="A0A5J4VQQ7"/>
<comment type="caution">
    <text evidence="2">The sequence shown here is derived from an EMBL/GenBank/DDBJ whole genome shotgun (WGS) entry which is preliminary data.</text>
</comment>
<proteinExistence type="predicted"/>
<reference evidence="2 3" key="1">
    <citation type="submission" date="2019-03" db="EMBL/GenBank/DDBJ databases">
        <title>Single cell metagenomics reveals metabolic interactions within the superorganism composed of flagellate Streblomastix strix and complex community of Bacteroidetes bacteria on its surface.</title>
        <authorList>
            <person name="Treitli S.C."/>
            <person name="Kolisko M."/>
            <person name="Husnik F."/>
            <person name="Keeling P."/>
            <person name="Hampl V."/>
        </authorList>
    </citation>
    <scope>NUCLEOTIDE SEQUENCE [LARGE SCALE GENOMIC DNA]</scope>
    <source>
        <strain evidence="2">ST1C</strain>
    </source>
</reference>
<evidence type="ECO:0000256" key="1">
    <source>
        <dbReference type="SAM" id="MobiDB-lite"/>
    </source>
</evidence>